<comment type="subcellular location">
    <subcellularLocation>
        <location evidence="1">Membrane</location>
        <topology evidence="1">Multi-pass membrane protein</topology>
    </subcellularLocation>
</comment>
<evidence type="ECO:0000256" key="3">
    <source>
        <dbReference type="ARBA" id="ARBA00022989"/>
    </source>
</evidence>
<dbReference type="OrthoDB" id="5393256at2759"/>
<dbReference type="GO" id="GO:0005886">
    <property type="term" value="C:plasma membrane"/>
    <property type="evidence" value="ECO:0007669"/>
    <property type="project" value="TreeGrafter"/>
</dbReference>
<keyword evidence="4 7" id="KW-0472">Membrane</keyword>
<feature type="transmembrane region" description="Helical" evidence="7">
    <location>
        <begin position="131"/>
        <end position="151"/>
    </location>
</feature>
<feature type="transmembrane region" description="Helical" evidence="7">
    <location>
        <begin position="306"/>
        <end position="331"/>
    </location>
</feature>
<comment type="similarity">
    <text evidence="5">Belongs to the palH/RIM21 family.</text>
</comment>
<feature type="transmembrane region" description="Helical" evidence="7">
    <location>
        <begin position="95"/>
        <end position="119"/>
    </location>
</feature>
<feature type="transmembrane region" description="Helical" evidence="7">
    <location>
        <begin position="177"/>
        <end position="198"/>
    </location>
</feature>
<reference evidence="8 9" key="1">
    <citation type="submission" date="2019-01" db="EMBL/GenBank/DDBJ databases">
        <title>Draft Genome Sequencing of Zygosaccharomyces mellis Ca-7.</title>
        <authorList>
            <person name="Shiwa Y."/>
            <person name="Kanesaki Y."/>
            <person name="Ishige T."/>
            <person name="Mura K."/>
            <person name="Hori T."/>
            <person name="Tamura T."/>
        </authorList>
    </citation>
    <scope>NUCLEOTIDE SEQUENCE [LARGE SCALE GENOMIC DNA]</scope>
    <source>
        <strain evidence="8 9">Ca-7</strain>
    </source>
</reference>
<dbReference type="InterPro" id="IPR014844">
    <property type="entry name" value="PalH"/>
</dbReference>
<dbReference type="GO" id="GO:0071467">
    <property type="term" value="P:cellular response to pH"/>
    <property type="evidence" value="ECO:0007669"/>
    <property type="project" value="TreeGrafter"/>
</dbReference>
<evidence type="ECO:0000256" key="7">
    <source>
        <dbReference type="SAM" id="Phobius"/>
    </source>
</evidence>
<comment type="caution">
    <text evidence="8">The sequence shown here is derived from an EMBL/GenBank/DDBJ whole genome shotgun (WGS) entry which is preliminary data.</text>
</comment>
<evidence type="ECO:0000313" key="8">
    <source>
        <dbReference type="EMBL" id="GCE99946.1"/>
    </source>
</evidence>
<feature type="transmembrane region" description="Helical" evidence="7">
    <location>
        <begin position="249"/>
        <end position="270"/>
    </location>
</feature>
<evidence type="ECO:0000256" key="6">
    <source>
        <dbReference type="ARBA" id="ARBA00040155"/>
    </source>
</evidence>
<organism evidence="8 9">
    <name type="scientific">Zygosaccharomyces mellis</name>
    <dbReference type="NCBI Taxonomy" id="42258"/>
    <lineage>
        <taxon>Eukaryota</taxon>
        <taxon>Fungi</taxon>
        <taxon>Dikarya</taxon>
        <taxon>Ascomycota</taxon>
        <taxon>Saccharomycotina</taxon>
        <taxon>Saccharomycetes</taxon>
        <taxon>Saccharomycetales</taxon>
        <taxon>Saccharomycetaceae</taxon>
        <taxon>Zygosaccharomyces</taxon>
    </lineage>
</organism>
<gene>
    <name evidence="8" type="primary">RIM21</name>
    <name evidence="8" type="ORF">ZYGM_001894</name>
</gene>
<evidence type="ECO:0000313" key="9">
    <source>
        <dbReference type="Proteomes" id="UP000301737"/>
    </source>
</evidence>
<dbReference type="Pfam" id="PF08733">
    <property type="entry name" value="PalH"/>
    <property type="match status" value="1"/>
</dbReference>
<feature type="transmembrane region" description="Helical" evidence="7">
    <location>
        <begin position="210"/>
        <end position="229"/>
    </location>
</feature>
<accession>A0A4C2E9H4</accession>
<dbReference type="PANTHER" id="PTHR35779:SF1">
    <property type="entry name" value="PH-RESPONSE REGULATOR PROTEIN PALH_RIM21"/>
    <property type="match status" value="1"/>
</dbReference>
<protein>
    <recommendedName>
        <fullName evidence="6">pH-response regulator protein palH/RIM21</fullName>
    </recommendedName>
</protein>
<keyword evidence="3 7" id="KW-1133">Transmembrane helix</keyword>
<evidence type="ECO:0000256" key="5">
    <source>
        <dbReference type="ARBA" id="ARBA00038109"/>
    </source>
</evidence>
<keyword evidence="9" id="KW-1185">Reference proteome</keyword>
<name>A0A4C2E9H4_9SACH</name>
<evidence type="ECO:0000256" key="2">
    <source>
        <dbReference type="ARBA" id="ARBA00022692"/>
    </source>
</evidence>
<evidence type="ECO:0000256" key="4">
    <source>
        <dbReference type="ARBA" id="ARBA00023136"/>
    </source>
</evidence>
<feature type="transmembrane region" description="Helical" evidence="7">
    <location>
        <begin position="282"/>
        <end position="300"/>
    </location>
</feature>
<dbReference type="Proteomes" id="UP000301737">
    <property type="component" value="Unassembled WGS sequence"/>
</dbReference>
<sequence length="500" mass="57508">MVDSNISKKISSFQTYVSCRRQNIGSGLLVGDILPDIVAFVDEALFQSYCDNGLPVYNTAKDGKEAYHYLEIVTKDWNKYLMRKGIYERSFSYGVYPVVLSFTANFVITISLTLLIFLNIGDRRYKYTSKLLKIGSLISSINILIFVTRALKKLKSEHEEYGITTAGSVMSLYSSDLTFSILDLISVFMIQLCQVMIVNRLFPRNLEKRICIFLGVPLVVVSNVLWAVLRLDQSMRTSPRYWGTLPPFVYLFRIALGTSYACTITSYSFIKRRFCIHSFQMGILSLLAILVVLLQPILFITDVSDAWLWGVGELFTTTCYVGSAFIVWEWLERLTTLERNEQAQSILGRPFYEDEQQEYRIARYALEVQRALGEDYDEDDEGFSRIPSFIQDSPSSLCVTNSKNTITVGKERESFDQVKFNQRPAITEILKQKLFTSYICLMRLITQAKNWGLEMLNIKSKGKQENAKREGIVRKRIGLDKRDEVYVYSTKDIVFESDEE</sequence>
<keyword evidence="2 7" id="KW-0812">Transmembrane</keyword>
<dbReference type="EMBL" id="BIMX01000014">
    <property type="protein sequence ID" value="GCE99946.1"/>
    <property type="molecule type" value="Genomic_DNA"/>
</dbReference>
<evidence type="ECO:0000256" key="1">
    <source>
        <dbReference type="ARBA" id="ARBA00004141"/>
    </source>
</evidence>
<dbReference type="PANTHER" id="PTHR35779">
    <property type="entry name" value="PH-RESPONSE REGULATOR PROTEIN PALH/RIM21"/>
    <property type="match status" value="1"/>
</dbReference>
<dbReference type="AlphaFoldDB" id="A0A4C2E9H4"/>
<proteinExistence type="inferred from homology"/>